<evidence type="ECO:0000313" key="3">
    <source>
        <dbReference type="Proteomes" id="UP001244443"/>
    </source>
</evidence>
<accession>A0AA51N5B3</accession>
<sequence length="421" mass="49708">MSFLLISISYFTERFESTLLISQYFLLFGIYLYLCLQKEKFNVREIISYAILFRLLLIILVPNLSDDVYRFIWDGRLWWDGYDAYSILPSEFLKRSESAKFLFEKINSPEYFSIYPPINQLVFIVITLFDKLFASIIALRLLIIFTEIGTFYFLLKVFKQLNLNGKSLLFYAFNPLVVLELVGNLHFEVFVIFFLVLCIYYFNQKKKSISSLSLGLAISFKLFPLIFLASFFKYLSLKDYLKYIVLSLFLVAIIFLPFIFSDVFKAIFSSSTLYFKNFEFNASIYFLVREIGFLAKGYNIIGTAGPILGLISFSTMVIFNLINIKDMKLAERMMWTYFIYLLFATTVHPWYILPLLVLGIISKYWFPIVWSFLIFVTYWGYTESGYIQNLSLISIEYISLIIFIVFELFYKRRIKKSNSYA</sequence>
<feature type="transmembrane region" description="Helical" evidence="1">
    <location>
        <begin position="300"/>
        <end position="322"/>
    </location>
</feature>
<feature type="transmembrane region" description="Helical" evidence="1">
    <location>
        <begin position="387"/>
        <end position="410"/>
    </location>
</feature>
<feature type="transmembrane region" description="Helical" evidence="1">
    <location>
        <begin position="364"/>
        <end position="381"/>
    </location>
</feature>
<name>A0AA51N5B3_9BACT</name>
<gene>
    <name evidence="2" type="ORF">QYS48_32155</name>
</gene>
<keyword evidence="1" id="KW-0472">Membrane</keyword>
<feature type="transmembrane region" description="Helical" evidence="1">
    <location>
        <begin position="240"/>
        <end position="260"/>
    </location>
</feature>
<proteinExistence type="predicted"/>
<evidence type="ECO:0000313" key="2">
    <source>
        <dbReference type="EMBL" id="WMN06298.1"/>
    </source>
</evidence>
<keyword evidence="1" id="KW-0812">Transmembrane</keyword>
<dbReference type="RefSeq" id="WP_308356078.1">
    <property type="nucleotide sequence ID" value="NZ_CP129970.2"/>
</dbReference>
<feature type="transmembrane region" description="Helical" evidence="1">
    <location>
        <begin position="46"/>
        <end position="64"/>
    </location>
</feature>
<dbReference type="AlphaFoldDB" id="A0AA51N5B3"/>
<feature type="transmembrane region" description="Helical" evidence="1">
    <location>
        <begin position="334"/>
        <end position="357"/>
    </location>
</feature>
<feature type="transmembrane region" description="Helical" evidence="1">
    <location>
        <begin position="176"/>
        <end position="202"/>
    </location>
</feature>
<feature type="transmembrane region" description="Helical" evidence="1">
    <location>
        <begin position="208"/>
        <end position="228"/>
    </location>
</feature>
<evidence type="ECO:0000256" key="1">
    <source>
        <dbReference type="SAM" id="Phobius"/>
    </source>
</evidence>
<organism evidence="2 3">
    <name type="scientific">Marivirga arenosa</name>
    <dbReference type="NCBI Taxonomy" id="3059076"/>
    <lineage>
        <taxon>Bacteria</taxon>
        <taxon>Pseudomonadati</taxon>
        <taxon>Bacteroidota</taxon>
        <taxon>Cytophagia</taxon>
        <taxon>Cytophagales</taxon>
        <taxon>Marivirgaceae</taxon>
        <taxon>Marivirga</taxon>
    </lineage>
</organism>
<evidence type="ECO:0008006" key="4">
    <source>
        <dbReference type="Google" id="ProtNLM"/>
    </source>
</evidence>
<dbReference type="Proteomes" id="UP001244443">
    <property type="component" value="Chromosome"/>
</dbReference>
<dbReference type="Pfam" id="PF26314">
    <property type="entry name" value="MptA_B_family"/>
    <property type="match status" value="1"/>
</dbReference>
<feature type="transmembrane region" description="Helical" evidence="1">
    <location>
        <begin position="15"/>
        <end position="34"/>
    </location>
</feature>
<keyword evidence="1" id="KW-1133">Transmembrane helix</keyword>
<feature type="transmembrane region" description="Helical" evidence="1">
    <location>
        <begin position="132"/>
        <end position="155"/>
    </location>
</feature>
<protein>
    <recommendedName>
        <fullName evidence="4">DUF2029 domain-containing protein</fullName>
    </recommendedName>
</protein>
<reference evidence="2" key="1">
    <citation type="submission" date="2023-08" db="EMBL/GenBank/DDBJ databases">
        <title>Comparative genomics and taxonomic characterization of three novel marine species of genus Marivirga.</title>
        <authorList>
            <person name="Muhammad N."/>
            <person name="Kim S.-G."/>
        </authorList>
    </citation>
    <scope>NUCLEOTIDE SEQUENCE [LARGE SCALE GENOMIC DNA]</scope>
    <source>
        <strain evidence="2">ABR2-2</strain>
    </source>
</reference>
<keyword evidence="3" id="KW-1185">Reference proteome</keyword>
<dbReference type="EMBL" id="CP129970">
    <property type="protein sequence ID" value="WMN06298.1"/>
    <property type="molecule type" value="Genomic_DNA"/>
</dbReference>